<dbReference type="GO" id="GO:0031398">
    <property type="term" value="P:positive regulation of protein ubiquitination"/>
    <property type="evidence" value="ECO:0000318"/>
    <property type="project" value="GO_Central"/>
</dbReference>
<feature type="compositionally biased region" description="Polar residues" evidence="6">
    <location>
        <begin position="1"/>
        <end position="15"/>
    </location>
</feature>
<keyword evidence="4" id="KW-0391">Immunity</keyword>
<dbReference type="Pfam" id="PF13553">
    <property type="entry name" value="FIIND"/>
    <property type="match status" value="1"/>
</dbReference>
<dbReference type="OrthoDB" id="9428560at2759"/>
<dbReference type="PROSITE" id="PS51830">
    <property type="entry name" value="FIIND"/>
    <property type="match status" value="1"/>
</dbReference>
<evidence type="ECO:0000259" key="8">
    <source>
        <dbReference type="PROSITE" id="PS51830"/>
    </source>
</evidence>
<dbReference type="PANTHER" id="PTHR46985:SF4">
    <property type="entry name" value="CASPASE RECRUITMENT DOMAIN-CONTAINING PROTEIN 8"/>
    <property type="match status" value="1"/>
</dbReference>
<dbReference type="InterPro" id="IPR011029">
    <property type="entry name" value="DEATH-like_dom_sf"/>
</dbReference>
<dbReference type="GO" id="GO:0043027">
    <property type="term" value="F:cysteine-type endopeptidase inhibitor activity involved in apoptotic process"/>
    <property type="evidence" value="ECO:0000318"/>
    <property type="project" value="GO_Central"/>
</dbReference>
<evidence type="ECO:0000256" key="3">
    <source>
        <dbReference type="ARBA" id="ARBA00022588"/>
    </source>
</evidence>
<comment type="subcellular location">
    <subcellularLocation>
        <location evidence="1">Cytoplasm</location>
        <location evidence="1">Cytosol</location>
    </subcellularLocation>
</comment>
<dbReference type="InterPro" id="IPR001370">
    <property type="entry name" value="BIR_rpt"/>
</dbReference>
<dbReference type="InterPro" id="IPR001315">
    <property type="entry name" value="CARD"/>
</dbReference>
<evidence type="ECO:0000256" key="2">
    <source>
        <dbReference type="ARBA" id="ARBA00022490"/>
    </source>
</evidence>
<dbReference type="KEGG" id="xla:121398946"/>
<evidence type="ECO:0000313" key="9">
    <source>
        <dbReference type="Proteomes" id="UP000186698"/>
    </source>
</evidence>
<evidence type="ECO:0000313" key="10">
    <source>
        <dbReference type="RefSeq" id="XP_041434512.1"/>
    </source>
</evidence>
<dbReference type="RefSeq" id="XP_041434512.1">
    <property type="nucleotide sequence ID" value="XM_041578578.1"/>
</dbReference>
<dbReference type="PANTHER" id="PTHR46985">
    <property type="entry name" value="NACHT, LRR AND PYD DOMAINS-CONTAINING PROTEIN 1"/>
    <property type="match status" value="1"/>
</dbReference>
<protein>
    <submittedName>
        <fullName evidence="10">Uncharacterized protein LOC121398946 isoform X1</fullName>
    </submittedName>
</protein>
<dbReference type="Pfam" id="PF00653">
    <property type="entry name" value="BIR"/>
    <property type="match status" value="6"/>
</dbReference>
<dbReference type="GO" id="GO:0006954">
    <property type="term" value="P:inflammatory response"/>
    <property type="evidence" value="ECO:0007669"/>
    <property type="project" value="UniProtKB-KW"/>
</dbReference>
<evidence type="ECO:0000256" key="1">
    <source>
        <dbReference type="ARBA" id="ARBA00004514"/>
    </source>
</evidence>
<keyword evidence="2" id="KW-0963">Cytoplasm</keyword>
<dbReference type="GO" id="GO:0061630">
    <property type="term" value="F:ubiquitin protein ligase activity"/>
    <property type="evidence" value="ECO:0000318"/>
    <property type="project" value="GO_Central"/>
</dbReference>
<dbReference type="Gene3D" id="1.10.533.10">
    <property type="entry name" value="Death Domain, Fas"/>
    <property type="match status" value="1"/>
</dbReference>
<name>A0A8J1LYE0_XENLA</name>
<sequence>MYSETSIRIPESSNSQKEKMEDKPLTACAMSVHSIDKCGGLTNMHEESERYESFILGAFPAIFQQKQLSQAGFYYVGPGDRVRCFSCGGELDAWEPWDVPLTRHRISFPDCPYVWEQSSEGAGAEDHYKVRKEYNEKLLILKQAPAIHFRMSCEYMSDQEHIRLETYRGHGKFFFYHTPLHLAREGYNYVGPGDRVQCFSCEGELEAWERWDVPLTRHRHSFPDCPYVRELRASRGHTEDQYQLAHFSHLNNPLEKPLEDMSDEYSRLETYRGHSIHFLHIKPLQLAQAGFYFVGLGDRVRCFSCRGELEKWEKWDVPLTRHRLSLFNCPYVRELTAKGAGLEAQYQECTMPPLNMSDENKRRETYRGHSQDFLNECPLKLAKEGFYYVGPGDLVQCFSCGGELQRWEEEDLPLTRHEYFFPNCLCVRELRAKKTCKIFDYRERTWRISDIKSKLLSPCDSKIEAVIPLWDMNDQYSREETYCLHRDYFSYNSPLQLAQAGFYYLGPEDRVRCFSCGGELERWEDWDVPLTRHLHFFHNCPYALQQSAKRTGAQIQKQEHTEPITIKERVVLALQSSSNSHRMKSCEDMSVEYNRLDTYRGRRGHFFYKNQLLLAHVGFYYVGPGDRVRCFSCGGELEKWDYWDDPLTRHLHSFPDCTFVWEQSPVVPGSSVMFHDKIVHPTMEFPFSKCIDLPEIQSGRRKKHERCLSSPDSHGKKRQNKSKKAQQPGRRRKPKTTTEPTKTEEGEKTSSSQSTPSHMKDRTHSAQPSFCSLELLSDTSDEDGWSSEDEDMLEMLQKDTEDMLEMLQKDTEGPFSTIGKDEREMSSSDSDSTTTCLNSPVQEMEGSQGIKLESEEQDWPSECVMECELCGKISASVQIRPQNNGNKYRLELPCKGLFRCSETGIQFRVKSPLAIEYELLFWGDNIETIQQTIYIVGPLFNITVISEPGLVSEVYVPHYVCLKGGNTDILEMKIVHYKDDNMILESPTRVEPFYAVLENPTFSIIGAGIQKYFSKIFGRKIPIHGIVQLYCRYITGYTFHLYLMPQDHSLKKEVEKSENKHGFNEIKKPPLIRTVYSTNRYTVKGPITAEINPEVIEMCIDKLTVVNNYSEIYLSKMEDSVSIHLISSTDTLDGEDNVVWKTMLRKEDLRMTEQAVCEELISGEQKPAGGKHIMDKHRSELIARVSNIDPVLDDLLDDEILTQDQYDSVRSKSTSQEKMRELYDCARAWGDGEKEELFKAMEKHNQPLISDLKHKSIT</sequence>
<evidence type="ECO:0000256" key="4">
    <source>
        <dbReference type="ARBA" id="ARBA00022859"/>
    </source>
</evidence>
<dbReference type="InterPro" id="IPR051249">
    <property type="entry name" value="NLRP_Inflammasome"/>
</dbReference>
<dbReference type="GO" id="GO:0045087">
    <property type="term" value="P:innate immune response"/>
    <property type="evidence" value="ECO:0007669"/>
    <property type="project" value="UniProtKB-KW"/>
</dbReference>
<dbReference type="PROSITE" id="PS50209">
    <property type="entry name" value="CARD"/>
    <property type="match status" value="1"/>
</dbReference>
<keyword evidence="3" id="KW-0399">Innate immunity</keyword>
<keyword evidence="9" id="KW-1185">Reference proteome</keyword>
<dbReference type="CDD" id="cd08330">
    <property type="entry name" value="CARD_ASC_NALP1"/>
    <property type="match status" value="1"/>
</dbReference>
<feature type="compositionally biased region" description="Basic residues" evidence="6">
    <location>
        <begin position="715"/>
        <end position="735"/>
    </location>
</feature>
<dbReference type="Pfam" id="PF23679">
    <property type="entry name" value="UPA-FIIND"/>
    <property type="match status" value="1"/>
</dbReference>
<dbReference type="GO" id="GO:0005634">
    <property type="term" value="C:nucleus"/>
    <property type="evidence" value="ECO:0000318"/>
    <property type="project" value="GO_Central"/>
</dbReference>
<feature type="region of interest" description="Disordered" evidence="6">
    <location>
        <begin position="1"/>
        <end position="21"/>
    </location>
</feature>
<feature type="region of interest" description="Disordered" evidence="6">
    <location>
        <begin position="701"/>
        <end position="767"/>
    </location>
</feature>
<dbReference type="GO" id="GO:0051726">
    <property type="term" value="P:regulation of cell cycle"/>
    <property type="evidence" value="ECO:0000318"/>
    <property type="project" value="GO_Central"/>
</dbReference>
<dbReference type="Pfam" id="PF00619">
    <property type="entry name" value="CARD"/>
    <property type="match status" value="1"/>
</dbReference>
<feature type="region of interest" description="Disordered" evidence="6">
    <location>
        <begin position="813"/>
        <end position="847"/>
    </location>
</feature>
<evidence type="ECO:0000256" key="6">
    <source>
        <dbReference type="SAM" id="MobiDB-lite"/>
    </source>
</evidence>
<gene>
    <name evidence="10" type="primary">LOC121398946</name>
</gene>
<dbReference type="PROSITE" id="PS50143">
    <property type="entry name" value="BIR_REPEAT_2"/>
    <property type="match status" value="6"/>
</dbReference>
<dbReference type="FunFam" id="1.10.533.10:FF:000013">
    <property type="entry name" value="Apoptosis-associated speck-like protein containing a CARD"/>
    <property type="match status" value="1"/>
</dbReference>
<dbReference type="InterPro" id="IPR033516">
    <property type="entry name" value="CARD8/ASC/NALP1_CARD"/>
</dbReference>
<dbReference type="SMART" id="SM00238">
    <property type="entry name" value="BIR"/>
    <property type="match status" value="6"/>
</dbReference>
<accession>A0A8J1LYE0</accession>
<reference evidence="10" key="1">
    <citation type="submission" date="2025-08" db="UniProtKB">
        <authorList>
            <consortium name="RefSeq"/>
        </authorList>
    </citation>
    <scope>IDENTIFICATION</scope>
    <source>
        <strain evidence="10">J_2021</strain>
        <tissue evidence="10">Erythrocytes</tissue>
    </source>
</reference>
<dbReference type="Gene3D" id="1.10.1170.10">
    <property type="entry name" value="Inhibitor Of Apoptosis Protein (2mihbC-IAP-1), Chain A"/>
    <property type="match status" value="6"/>
</dbReference>
<dbReference type="Proteomes" id="UP000186698">
    <property type="component" value="Chromosome 9_10S"/>
</dbReference>
<keyword evidence="5" id="KW-0395">Inflammatory response</keyword>
<proteinExistence type="predicted"/>
<organism evidence="9 10">
    <name type="scientific">Xenopus laevis</name>
    <name type="common">African clawed frog</name>
    <dbReference type="NCBI Taxonomy" id="8355"/>
    <lineage>
        <taxon>Eukaryota</taxon>
        <taxon>Metazoa</taxon>
        <taxon>Chordata</taxon>
        <taxon>Craniata</taxon>
        <taxon>Vertebrata</taxon>
        <taxon>Euteleostomi</taxon>
        <taxon>Amphibia</taxon>
        <taxon>Batrachia</taxon>
        <taxon>Anura</taxon>
        <taxon>Pipoidea</taxon>
        <taxon>Pipidae</taxon>
        <taxon>Xenopodinae</taxon>
        <taxon>Xenopus</taxon>
        <taxon>Xenopus</taxon>
    </lineage>
</organism>
<dbReference type="SUPFAM" id="SSF57924">
    <property type="entry name" value="Inhibitor of apoptosis (IAP) repeat"/>
    <property type="match status" value="6"/>
</dbReference>
<dbReference type="AlphaFoldDB" id="A0A8J1LYE0"/>
<evidence type="ECO:0000259" key="7">
    <source>
        <dbReference type="PROSITE" id="PS50209"/>
    </source>
</evidence>
<dbReference type="GO" id="GO:0005829">
    <property type="term" value="C:cytosol"/>
    <property type="evidence" value="ECO:0007669"/>
    <property type="project" value="UniProtKB-SubCell"/>
</dbReference>
<feature type="domain" description="CARD" evidence="7">
    <location>
        <begin position="1171"/>
        <end position="1256"/>
    </location>
</feature>
<feature type="domain" description="FIIND" evidence="8">
    <location>
        <begin position="868"/>
        <end position="1158"/>
    </location>
</feature>
<dbReference type="CDD" id="cd00022">
    <property type="entry name" value="BIR"/>
    <property type="match status" value="6"/>
</dbReference>
<dbReference type="InterPro" id="IPR025307">
    <property type="entry name" value="FIIND_dom"/>
</dbReference>
<evidence type="ECO:0000256" key="5">
    <source>
        <dbReference type="ARBA" id="ARBA00023198"/>
    </source>
</evidence>
<dbReference type="GO" id="GO:0005737">
    <property type="term" value="C:cytoplasm"/>
    <property type="evidence" value="ECO:0000318"/>
    <property type="project" value="GO_Central"/>
</dbReference>
<dbReference type="GO" id="GO:0043066">
    <property type="term" value="P:negative regulation of apoptotic process"/>
    <property type="evidence" value="ECO:0000318"/>
    <property type="project" value="GO_Central"/>
</dbReference>
<dbReference type="GeneID" id="121398946"/>
<dbReference type="SUPFAM" id="SSF47986">
    <property type="entry name" value="DEATH domain"/>
    <property type="match status" value="1"/>
</dbReference>